<dbReference type="Pfam" id="PF14602">
    <property type="entry name" value="Hexapep_2"/>
    <property type="match status" value="1"/>
</dbReference>
<evidence type="ECO:0000313" key="3">
    <source>
        <dbReference type="EMBL" id="QDV76287.1"/>
    </source>
</evidence>
<dbReference type="NCBIfam" id="NF007797">
    <property type="entry name" value="PRK10502.1"/>
    <property type="match status" value="1"/>
</dbReference>
<evidence type="ECO:0000256" key="2">
    <source>
        <dbReference type="ARBA" id="ARBA00022679"/>
    </source>
</evidence>
<proteinExistence type="inferred from homology"/>
<dbReference type="GO" id="GO:0005829">
    <property type="term" value="C:cytosol"/>
    <property type="evidence" value="ECO:0007669"/>
    <property type="project" value="TreeGrafter"/>
</dbReference>
<protein>
    <submittedName>
        <fullName evidence="3">Galactoside O-acetyltransferase</fullName>
        <ecNumber evidence="3">2.3.1.18</ecNumber>
    </submittedName>
</protein>
<dbReference type="InterPro" id="IPR001451">
    <property type="entry name" value="Hexapep"/>
</dbReference>
<dbReference type="EC" id="2.3.1.18" evidence="3"/>
<dbReference type="AlphaFoldDB" id="A0A518KEQ8"/>
<dbReference type="SUPFAM" id="SSF51161">
    <property type="entry name" value="Trimeric LpxA-like enzymes"/>
    <property type="match status" value="1"/>
</dbReference>
<dbReference type="CDD" id="cd05825">
    <property type="entry name" value="LbH_wcaF_like"/>
    <property type="match status" value="1"/>
</dbReference>
<dbReference type="PANTHER" id="PTHR23416">
    <property type="entry name" value="SIALIC ACID SYNTHASE-RELATED"/>
    <property type="match status" value="1"/>
</dbReference>
<evidence type="ECO:0000313" key="4">
    <source>
        <dbReference type="Proteomes" id="UP000316426"/>
    </source>
</evidence>
<dbReference type="KEGG" id="bmei:Spa11_45170"/>
<dbReference type="GO" id="GO:0008870">
    <property type="term" value="F:galactoside O-acetyltransferase activity"/>
    <property type="evidence" value="ECO:0007669"/>
    <property type="project" value="UniProtKB-EC"/>
</dbReference>
<gene>
    <name evidence="3" type="primary">lacA</name>
    <name evidence="3" type="ORF">Spa11_45170</name>
</gene>
<dbReference type="EMBL" id="CP036349">
    <property type="protein sequence ID" value="QDV76287.1"/>
    <property type="molecule type" value="Genomic_DNA"/>
</dbReference>
<dbReference type="RefSeq" id="WP_197529588.1">
    <property type="nucleotide sequence ID" value="NZ_CP036349.1"/>
</dbReference>
<keyword evidence="4" id="KW-1185">Reference proteome</keyword>
<dbReference type="InterPro" id="IPR051159">
    <property type="entry name" value="Hexapeptide_acetyltransf"/>
</dbReference>
<dbReference type="PANTHER" id="PTHR23416:SF23">
    <property type="entry name" value="ACETYLTRANSFERASE C18B11.09C-RELATED"/>
    <property type="match status" value="1"/>
</dbReference>
<dbReference type="InterPro" id="IPR011004">
    <property type="entry name" value="Trimer_LpxA-like_sf"/>
</dbReference>
<organism evidence="3 4">
    <name type="scientific">Botrimarina mediterranea</name>
    <dbReference type="NCBI Taxonomy" id="2528022"/>
    <lineage>
        <taxon>Bacteria</taxon>
        <taxon>Pseudomonadati</taxon>
        <taxon>Planctomycetota</taxon>
        <taxon>Planctomycetia</taxon>
        <taxon>Pirellulales</taxon>
        <taxon>Lacipirellulaceae</taxon>
        <taxon>Botrimarina</taxon>
    </lineage>
</organism>
<keyword evidence="2 3" id="KW-0808">Transferase</keyword>
<dbReference type="Gene3D" id="2.160.10.10">
    <property type="entry name" value="Hexapeptide repeat proteins"/>
    <property type="match status" value="1"/>
</dbReference>
<name>A0A518KEQ8_9BACT</name>
<sequence length="201" mass="21465">MSDNAEPQNEAWVDLSGYTPGGYRPGRGKLTQIVWYFVSVFVFESGWFPVSRLKCSILRCFGAKVGRNVTIKPNVRIKYPWRLNVGDHTWIGQESWIDNLGDVRLGSHVCLSQRAYLCCGGHDHRRRGFDLIVGDITLEDGSWVGAGATVLGGVTVGTNAIAAAGSVVTKDVPAAKVVGGVPARVLGDRERPGGLGIGAGG</sequence>
<evidence type="ECO:0000256" key="1">
    <source>
        <dbReference type="ARBA" id="ARBA00007274"/>
    </source>
</evidence>
<comment type="similarity">
    <text evidence="1">Belongs to the transferase hexapeptide repeat family.</text>
</comment>
<reference evidence="3 4" key="1">
    <citation type="submission" date="2019-02" db="EMBL/GenBank/DDBJ databases">
        <title>Deep-cultivation of Planctomycetes and their phenomic and genomic characterization uncovers novel biology.</title>
        <authorList>
            <person name="Wiegand S."/>
            <person name="Jogler M."/>
            <person name="Boedeker C."/>
            <person name="Pinto D."/>
            <person name="Vollmers J."/>
            <person name="Rivas-Marin E."/>
            <person name="Kohn T."/>
            <person name="Peeters S.H."/>
            <person name="Heuer A."/>
            <person name="Rast P."/>
            <person name="Oberbeckmann S."/>
            <person name="Bunk B."/>
            <person name="Jeske O."/>
            <person name="Meyerdierks A."/>
            <person name="Storesund J.E."/>
            <person name="Kallscheuer N."/>
            <person name="Luecker S."/>
            <person name="Lage O.M."/>
            <person name="Pohl T."/>
            <person name="Merkel B.J."/>
            <person name="Hornburger P."/>
            <person name="Mueller R.-W."/>
            <person name="Bruemmer F."/>
            <person name="Labrenz M."/>
            <person name="Spormann A.M."/>
            <person name="Op den Camp H."/>
            <person name="Overmann J."/>
            <person name="Amann R."/>
            <person name="Jetten M.S.M."/>
            <person name="Mascher T."/>
            <person name="Medema M.H."/>
            <person name="Devos D.P."/>
            <person name="Kaster A.-K."/>
            <person name="Ovreas L."/>
            <person name="Rohde M."/>
            <person name="Galperin M.Y."/>
            <person name="Jogler C."/>
        </authorList>
    </citation>
    <scope>NUCLEOTIDE SEQUENCE [LARGE SCALE GENOMIC DNA]</scope>
    <source>
        <strain evidence="3 4">Spa11</strain>
    </source>
</reference>
<keyword evidence="3" id="KW-0012">Acyltransferase</keyword>
<dbReference type="Proteomes" id="UP000316426">
    <property type="component" value="Chromosome"/>
</dbReference>
<accession>A0A518KEQ8</accession>